<keyword evidence="4" id="KW-0411">Iron-sulfur</keyword>
<dbReference type="GO" id="GO:0046872">
    <property type="term" value="F:metal ion binding"/>
    <property type="evidence" value="ECO:0007669"/>
    <property type="project" value="UniProtKB-KW"/>
</dbReference>
<sequence>MLYKEGDKHDNNPIQSNPIQSNPIQSNPIQSNPIQSNPIQSNPIQSNPIQSNPADYVAVQLFCQASKQTFSHFCGEVFSVVPKSEVA</sequence>
<dbReference type="GO" id="GO:0006284">
    <property type="term" value="P:base-excision repair"/>
    <property type="evidence" value="ECO:0007669"/>
    <property type="project" value="InterPro"/>
</dbReference>
<proteinExistence type="predicted"/>
<dbReference type="PIRSF" id="PIRSF001435">
    <property type="entry name" value="Nth"/>
    <property type="match status" value="1"/>
</dbReference>
<dbReference type="Gene3D" id="1.10.340.30">
    <property type="entry name" value="Hypothetical protein, domain 2"/>
    <property type="match status" value="1"/>
</dbReference>
<keyword evidence="1" id="KW-0004">4Fe-4S</keyword>
<evidence type="ECO:0000313" key="6">
    <source>
        <dbReference type="EMBL" id="ASW50594.2"/>
    </source>
</evidence>
<organism evidence="6">
    <name type="scientific">Streptococcus suis</name>
    <dbReference type="NCBI Taxonomy" id="1307"/>
    <lineage>
        <taxon>Bacteria</taxon>
        <taxon>Bacillati</taxon>
        <taxon>Bacillota</taxon>
        <taxon>Bacilli</taxon>
        <taxon>Lactobacillales</taxon>
        <taxon>Streptococcaceae</taxon>
        <taxon>Streptococcus</taxon>
    </lineage>
</organism>
<dbReference type="SMART" id="SM00478">
    <property type="entry name" value="ENDO3c"/>
    <property type="match status" value="1"/>
</dbReference>
<evidence type="ECO:0000256" key="4">
    <source>
        <dbReference type="ARBA" id="ARBA00023014"/>
    </source>
</evidence>
<protein>
    <recommendedName>
        <fullName evidence="5">HhH-GPD domain-containing protein</fullName>
    </recommendedName>
</protein>
<keyword evidence="2" id="KW-0479">Metal-binding</keyword>
<accession>A0A3S6K548</accession>
<dbReference type="InterPro" id="IPR011257">
    <property type="entry name" value="DNA_glycosylase"/>
</dbReference>
<dbReference type="SUPFAM" id="SSF48150">
    <property type="entry name" value="DNA-glycosylase"/>
    <property type="match status" value="1"/>
</dbReference>
<gene>
    <name evidence="6" type="ORF">A7J08_01250</name>
</gene>
<evidence type="ECO:0000256" key="2">
    <source>
        <dbReference type="ARBA" id="ARBA00022723"/>
    </source>
</evidence>
<dbReference type="Pfam" id="PF00730">
    <property type="entry name" value="HhH-GPD"/>
    <property type="match status" value="1"/>
</dbReference>
<dbReference type="CDD" id="cd00056">
    <property type="entry name" value="ENDO3c"/>
    <property type="match status" value="1"/>
</dbReference>
<keyword evidence="3" id="KW-0408">Iron</keyword>
<evidence type="ECO:0000259" key="5">
    <source>
        <dbReference type="SMART" id="SM00478"/>
    </source>
</evidence>
<evidence type="ECO:0000256" key="3">
    <source>
        <dbReference type="ARBA" id="ARBA00023004"/>
    </source>
</evidence>
<dbReference type="Proteomes" id="UP000323128">
    <property type="component" value="Chromosome"/>
</dbReference>
<dbReference type="InterPro" id="IPR023170">
    <property type="entry name" value="HhH_base_excis_C"/>
</dbReference>
<dbReference type="GO" id="GO:0051539">
    <property type="term" value="F:4 iron, 4 sulfur cluster binding"/>
    <property type="evidence" value="ECO:0007669"/>
    <property type="project" value="UniProtKB-KW"/>
</dbReference>
<dbReference type="PANTHER" id="PTHR10359:SF19">
    <property type="entry name" value="DNA REPAIR GLYCOSYLASE MJ1434-RELATED"/>
    <property type="match status" value="1"/>
</dbReference>
<name>A0A3S6K548_STRSU</name>
<dbReference type="PANTHER" id="PTHR10359">
    <property type="entry name" value="A/G-SPECIFIC ADENINE GLYCOSYLASE/ENDONUCLEASE III"/>
    <property type="match status" value="1"/>
</dbReference>
<evidence type="ECO:0000256" key="1">
    <source>
        <dbReference type="ARBA" id="ARBA00022485"/>
    </source>
</evidence>
<dbReference type="InterPro" id="IPR003265">
    <property type="entry name" value="HhH-GPD_domain"/>
</dbReference>
<dbReference type="GO" id="GO:0003824">
    <property type="term" value="F:catalytic activity"/>
    <property type="evidence" value="ECO:0007669"/>
    <property type="project" value="InterPro"/>
</dbReference>
<reference evidence="6" key="1">
    <citation type="journal article" date="2021" name="Front. Microbiol.">
        <title>Comparative Virulence and Genomic Analysis of Streptococcus suis Isolates.</title>
        <authorList>
            <person name="Nicholson T.L."/>
            <person name="Waack U."/>
            <person name="Anderson T.K."/>
            <person name="Bayles D.O."/>
            <person name="Zaia S.R."/>
            <person name="Goertz I."/>
            <person name="Eppinger M."/>
            <person name="Hau S.J."/>
            <person name="Brockmeier S.L."/>
            <person name="Shore S.M."/>
        </authorList>
    </citation>
    <scope>NUCLEOTIDE SEQUENCE</scope>
    <source>
        <strain evidence="6">SRD478</strain>
    </source>
</reference>
<dbReference type="EMBL" id="CP030010">
    <property type="protein sequence ID" value="ASW50594.2"/>
    <property type="molecule type" value="Genomic_DNA"/>
</dbReference>
<dbReference type="Gene3D" id="1.10.1670.10">
    <property type="entry name" value="Helix-hairpin-Helix base-excision DNA repair enzymes (C-terminal)"/>
    <property type="match status" value="1"/>
</dbReference>
<dbReference type="AlphaFoldDB" id="A0A3S6K548"/>